<dbReference type="InterPro" id="IPR000194">
    <property type="entry name" value="ATPase_F1/V1/A1_a/bsu_nucl-bd"/>
</dbReference>
<name>A0A8J7JV28_9CYAN</name>
<dbReference type="Pfam" id="PF00006">
    <property type="entry name" value="ATP-synt_ab"/>
    <property type="match status" value="1"/>
</dbReference>
<evidence type="ECO:0000259" key="1">
    <source>
        <dbReference type="Pfam" id="PF00006"/>
    </source>
</evidence>
<proteinExistence type="predicted"/>
<feature type="domain" description="ATPase F1/V1/A1 complex alpha/beta subunit nucleotide-binding" evidence="1">
    <location>
        <begin position="10"/>
        <end position="43"/>
    </location>
</feature>
<dbReference type="SUPFAM" id="SSF52540">
    <property type="entry name" value="P-loop containing nucleoside triphosphate hydrolases"/>
    <property type="match status" value="1"/>
</dbReference>
<reference evidence="2" key="1">
    <citation type="submission" date="2020-10" db="EMBL/GenBank/DDBJ databases">
        <authorList>
            <person name="Castelo-Branco R."/>
            <person name="Eusebio N."/>
            <person name="Adriana R."/>
            <person name="Vieira A."/>
            <person name="Brugerolle De Fraissinette N."/>
            <person name="Rezende De Castro R."/>
            <person name="Schneider M.P."/>
            <person name="Vasconcelos V."/>
            <person name="Leao P.N."/>
        </authorList>
    </citation>
    <scope>NUCLEOTIDE SEQUENCE</scope>
    <source>
        <strain evidence="2">LEGE 06105</strain>
    </source>
</reference>
<dbReference type="Proteomes" id="UP000620559">
    <property type="component" value="Unassembled WGS sequence"/>
</dbReference>
<dbReference type="EMBL" id="JADEWL010000051">
    <property type="protein sequence ID" value="MBE9214150.1"/>
    <property type="molecule type" value="Genomic_DNA"/>
</dbReference>
<evidence type="ECO:0000313" key="3">
    <source>
        <dbReference type="Proteomes" id="UP000620559"/>
    </source>
</evidence>
<organism evidence="2 3">
    <name type="scientific">Plectonema cf. radiosum LEGE 06105</name>
    <dbReference type="NCBI Taxonomy" id="945769"/>
    <lineage>
        <taxon>Bacteria</taxon>
        <taxon>Bacillati</taxon>
        <taxon>Cyanobacteriota</taxon>
        <taxon>Cyanophyceae</taxon>
        <taxon>Oscillatoriophycideae</taxon>
        <taxon>Oscillatoriales</taxon>
        <taxon>Microcoleaceae</taxon>
        <taxon>Plectonema</taxon>
    </lineage>
</organism>
<keyword evidence="3" id="KW-1185">Reference proteome</keyword>
<comment type="caution">
    <text evidence="2">The sequence shown here is derived from an EMBL/GenBank/DDBJ whole genome shotgun (WGS) entry which is preliminary data.</text>
</comment>
<dbReference type="RefSeq" id="WP_193921662.1">
    <property type="nucleotide sequence ID" value="NZ_JADEWL010000051.1"/>
</dbReference>
<protein>
    <recommendedName>
        <fullName evidence="1">ATPase F1/V1/A1 complex alpha/beta subunit nucleotide-binding domain-containing protein</fullName>
    </recommendedName>
</protein>
<gene>
    <name evidence="2" type="ORF">IQ247_15995</name>
</gene>
<dbReference type="InterPro" id="IPR027417">
    <property type="entry name" value="P-loop_NTPase"/>
</dbReference>
<evidence type="ECO:0000313" key="2">
    <source>
        <dbReference type="EMBL" id="MBE9214150.1"/>
    </source>
</evidence>
<dbReference type="GO" id="GO:0005524">
    <property type="term" value="F:ATP binding"/>
    <property type="evidence" value="ECO:0007669"/>
    <property type="project" value="InterPro"/>
</dbReference>
<dbReference type="AlphaFoldDB" id="A0A8J7JV28"/>
<sequence>MRYKLAGKTAIPTNFISITDGQIYLSPDLFQKAIFTAIDVGKSADKSIETGKKLTDEEYQAILKIARQIIQEYNLP</sequence>
<dbReference type="Gene3D" id="3.40.50.12240">
    <property type="match status" value="1"/>
</dbReference>
<accession>A0A8J7JV28</accession>